<feature type="transmembrane region" description="Helical" evidence="6">
    <location>
        <begin position="363"/>
        <end position="383"/>
    </location>
</feature>
<comment type="caution">
    <text evidence="7">The sequence shown here is derived from an EMBL/GenBank/DDBJ whole genome shotgun (WGS) entry which is preliminary data.</text>
</comment>
<dbReference type="InterPro" id="IPR011322">
    <property type="entry name" value="N-reg_PII-like_a/b"/>
</dbReference>
<comment type="subcellular location">
    <subcellularLocation>
        <location evidence="1">Membrane</location>
        <topology evidence="1">Multi-pass membrane protein</topology>
    </subcellularLocation>
</comment>
<feature type="transmembrane region" description="Helical" evidence="6">
    <location>
        <begin position="314"/>
        <end position="332"/>
    </location>
</feature>
<feature type="transmembrane region" description="Helical" evidence="6">
    <location>
        <begin position="184"/>
        <end position="207"/>
    </location>
</feature>
<feature type="transmembrane region" description="Helical" evidence="6">
    <location>
        <begin position="339"/>
        <end position="357"/>
    </location>
</feature>
<dbReference type="Gene3D" id="1.10.3080.10">
    <property type="entry name" value="Clc chloride channel"/>
    <property type="match status" value="1"/>
</dbReference>
<gene>
    <name evidence="7" type="ORF">FHS21_003628</name>
</gene>
<feature type="transmembrane region" description="Helical" evidence="6">
    <location>
        <begin position="54"/>
        <end position="71"/>
    </location>
</feature>
<dbReference type="EMBL" id="JACHXN010000011">
    <property type="protein sequence ID" value="MBB3147212.1"/>
    <property type="molecule type" value="Genomic_DNA"/>
</dbReference>
<evidence type="ECO:0000256" key="1">
    <source>
        <dbReference type="ARBA" id="ARBA00004141"/>
    </source>
</evidence>
<dbReference type="Pfam" id="PF00654">
    <property type="entry name" value="Voltage_CLC"/>
    <property type="match status" value="1"/>
</dbReference>
<protein>
    <submittedName>
        <fullName evidence="7">H+/Cl- antiporter ClcA/PII-like signaling protein</fullName>
    </submittedName>
</protein>
<feature type="transmembrane region" description="Helical" evidence="6">
    <location>
        <begin position="395"/>
        <end position="415"/>
    </location>
</feature>
<comment type="similarity">
    <text evidence="2">Belongs to the UPF0166 family.</text>
</comment>
<accession>A0A839UEC2</accession>
<evidence type="ECO:0000256" key="4">
    <source>
        <dbReference type="ARBA" id="ARBA00022989"/>
    </source>
</evidence>
<evidence type="ECO:0000256" key="3">
    <source>
        <dbReference type="ARBA" id="ARBA00022692"/>
    </source>
</evidence>
<dbReference type="GO" id="GO:0015108">
    <property type="term" value="F:chloride transmembrane transporter activity"/>
    <property type="evidence" value="ECO:0007669"/>
    <property type="project" value="InterPro"/>
</dbReference>
<dbReference type="PANTHER" id="PTHR43427:SF12">
    <property type="entry name" value="CHLORIDE TRANSPORTER"/>
    <property type="match status" value="1"/>
</dbReference>
<dbReference type="SUPFAM" id="SSF54913">
    <property type="entry name" value="GlnB-like"/>
    <property type="match status" value="1"/>
</dbReference>
<dbReference type="PRINTS" id="PR00762">
    <property type="entry name" value="CLCHANNEL"/>
</dbReference>
<feature type="transmembrane region" description="Helical" evidence="6">
    <location>
        <begin position="20"/>
        <end position="42"/>
    </location>
</feature>
<feature type="transmembrane region" description="Helical" evidence="6">
    <location>
        <begin position="269"/>
        <end position="294"/>
    </location>
</feature>
<dbReference type="InterPro" id="IPR015867">
    <property type="entry name" value="N-reg_PII/ATP_PRibTrfase_C"/>
</dbReference>
<dbReference type="InterPro" id="IPR003793">
    <property type="entry name" value="UPF0166"/>
</dbReference>
<dbReference type="InterPro" id="IPR050368">
    <property type="entry name" value="ClC-type_chloride_channel"/>
</dbReference>
<evidence type="ECO:0000256" key="6">
    <source>
        <dbReference type="SAM" id="Phobius"/>
    </source>
</evidence>
<dbReference type="Gene3D" id="3.30.70.120">
    <property type="match status" value="1"/>
</dbReference>
<evidence type="ECO:0000256" key="2">
    <source>
        <dbReference type="ARBA" id="ARBA00010554"/>
    </source>
</evidence>
<dbReference type="SUPFAM" id="SSF81340">
    <property type="entry name" value="Clc chloride channel"/>
    <property type="match status" value="1"/>
</dbReference>
<feature type="transmembrane region" description="Helical" evidence="6">
    <location>
        <begin position="227"/>
        <end position="248"/>
    </location>
</feature>
<dbReference type="PANTHER" id="PTHR43427">
    <property type="entry name" value="CHLORIDE CHANNEL PROTEIN CLC-E"/>
    <property type="match status" value="1"/>
</dbReference>
<dbReference type="InterPro" id="IPR001807">
    <property type="entry name" value="ClC"/>
</dbReference>
<evidence type="ECO:0000256" key="5">
    <source>
        <dbReference type="ARBA" id="ARBA00023136"/>
    </source>
</evidence>
<keyword evidence="5 6" id="KW-0472">Membrane</keyword>
<evidence type="ECO:0000313" key="8">
    <source>
        <dbReference type="Proteomes" id="UP000554520"/>
    </source>
</evidence>
<dbReference type="GO" id="GO:0016020">
    <property type="term" value="C:membrane"/>
    <property type="evidence" value="ECO:0007669"/>
    <property type="project" value="UniProtKB-SubCell"/>
</dbReference>
<sequence length="606" mass="65287">MTLASIFGLRVQQIRSLANWIVIVVPMAIAVGSLVALFLWSLDRATELRFEFPWLIYFMPVAGFAMVWAYAKFGKTAEGGNNLIVDQIHEPGGGVPLRMAPFILVTTVLTHLVGGSAGREGTAVQLGGSLASAFGKVFKLTPADIRILLMAGIAAGFGAVFGTPIAGAVFALEVLTIGRMQYEALLPALLAAVVADWTCHAWSIGHVQYSIGYLGGVGEGIGFHLDALLMLKVVIAGFAFGLAAHFFAELSHLASSAYKAILPYAPLRPVLASAILFGLVYYLGTTEYLGLGVWSPNPEDATIVGFFRPDHTDYWSWAWKGLFTIVTLSAGFKGGEVTPLFFIGAALGSALAGVLGAPPDLFAGLGFVAVFAGATNTPLACLIMGIELFGATDSVYIAVACFVAYLCSGHSSIYLSQRVGVPKTAAANDIPLDISVRHMRDMNAQAMGDLINRVRLRPIRTTANLQERPLVMTSHKLSSREVGMVRIYIKPREKAVGKDGWFGGGKPLYQELVMQAKAAGIMNAVAHHTHFGYSNSGKLQDEGFEIPNPDLTMCVELIADREQLEEFCRTHGELLKYKVIIYKHIEHWDILGHEIATEDALRKAAL</sequence>
<dbReference type="CDD" id="cd03682">
    <property type="entry name" value="ClC_sycA_like"/>
    <property type="match status" value="1"/>
</dbReference>
<dbReference type="InterPro" id="IPR014743">
    <property type="entry name" value="Cl-channel_core"/>
</dbReference>
<dbReference type="AlphaFoldDB" id="A0A839UEC2"/>
<feature type="transmembrane region" description="Helical" evidence="6">
    <location>
        <begin position="147"/>
        <end position="172"/>
    </location>
</feature>
<dbReference type="Proteomes" id="UP000554520">
    <property type="component" value="Unassembled WGS sequence"/>
</dbReference>
<name>A0A839UEC2_9HYPH</name>
<keyword evidence="8" id="KW-1185">Reference proteome</keyword>
<evidence type="ECO:0000313" key="7">
    <source>
        <dbReference type="EMBL" id="MBB3147212.1"/>
    </source>
</evidence>
<keyword evidence="4 6" id="KW-1133">Transmembrane helix</keyword>
<organism evidence="7 8">
    <name type="scientific">Phyllobacterium trifolii</name>
    <dbReference type="NCBI Taxonomy" id="300193"/>
    <lineage>
        <taxon>Bacteria</taxon>
        <taxon>Pseudomonadati</taxon>
        <taxon>Pseudomonadota</taxon>
        <taxon>Alphaproteobacteria</taxon>
        <taxon>Hyphomicrobiales</taxon>
        <taxon>Phyllobacteriaceae</taxon>
        <taxon>Phyllobacterium</taxon>
    </lineage>
</organism>
<keyword evidence="3 6" id="KW-0812">Transmembrane</keyword>
<proteinExistence type="inferred from homology"/>
<dbReference type="Pfam" id="PF02641">
    <property type="entry name" value="DUF190"/>
    <property type="match status" value="1"/>
</dbReference>
<dbReference type="RefSeq" id="WP_183663321.1">
    <property type="nucleotide sequence ID" value="NZ_JACHXN010000011.1"/>
</dbReference>
<reference evidence="7 8" key="1">
    <citation type="submission" date="2020-08" db="EMBL/GenBank/DDBJ databases">
        <title>Genomic Encyclopedia of Type Strains, Phase III (KMG-III): the genomes of soil and plant-associated and newly described type strains.</title>
        <authorList>
            <person name="Whitman W."/>
        </authorList>
    </citation>
    <scope>NUCLEOTIDE SEQUENCE [LARGE SCALE GENOMIC DNA]</scope>
    <source>
        <strain evidence="7 8">CECT 7015</strain>
    </source>
</reference>